<sequence>MLRHIPLGRMNNLRDLGGYPGANGRITAWERFLRGDNPLGLEEPDIEWLLDRDITTVIDLRTPAEVERKPDQLSTVPGFHYRNCPLLEGEAMPNLADDVARGYFDLLSRGDLVRTAVSAVAAAPGGVLFHCTAGKDRTGLLSALLLSLAGVSRADILADYQVSETYLADIIRRIRTVVPDLAPFAGASKSDYLDGCLDLLEESYGSVPDYLRAVGISEAELDALRDKLLPPR</sequence>
<dbReference type="PANTHER" id="PTHR31126:SF1">
    <property type="entry name" value="TYROSINE SPECIFIC PROTEIN PHOSPHATASES DOMAIN-CONTAINING PROTEIN"/>
    <property type="match status" value="1"/>
</dbReference>
<dbReference type="EMBL" id="DWWJ01000046">
    <property type="protein sequence ID" value="HJC40406.1"/>
    <property type="molecule type" value="Genomic_DNA"/>
</dbReference>
<evidence type="ECO:0000313" key="3">
    <source>
        <dbReference type="EMBL" id="HJC40406.1"/>
    </source>
</evidence>
<dbReference type="InterPro" id="IPR016130">
    <property type="entry name" value="Tyr_Pase_AS"/>
</dbReference>
<dbReference type="PANTHER" id="PTHR31126">
    <property type="entry name" value="TYROSINE-PROTEIN PHOSPHATASE"/>
    <property type="match status" value="1"/>
</dbReference>
<dbReference type="PROSITE" id="PS50056">
    <property type="entry name" value="TYR_PHOSPHATASE_2"/>
    <property type="match status" value="1"/>
</dbReference>
<dbReference type="GO" id="GO:0004721">
    <property type="term" value="F:phosphoprotein phosphatase activity"/>
    <property type="evidence" value="ECO:0007669"/>
    <property type="project" value="InterPro"/>
</dbReference>
<feature type="domain" description="Tyrosine specific protein phosphatases" evidence="2">
    <location>
        <begin position="107"/>
        <end position="175"/>
    </location>
</feature>
<evidence type="ECO:0000313" key="4">
    <source>
        <dbReference type="Proteomes" id="UP000823882"/>
    </source>
</evidence>
<accession>A0A9D2NZE4</accession>
<dbReference type="InterPro" id="IPR029021">
    <property type="entry name" value="Prot-tyrosine_phosphatase-like"/>
</dbReference>
<dbReference type="InterPro" id="IPR026893">
    <property type="entry name" value="Tyr/Ser_Pase_IphP-type"/>
</dbReference>
<dbReference type="SUPFAM" id="SSF52799">
    <property type="entry name" value="(Phosphotyrosine protein) phosphatases II"/>
    <property type="match status" value="1"/>
</dbReference>
<organism evidence="3 4">
    <name type="scientific">Candidatus Intestinimonas pullistercoris</name>
    <dbReference type="NCBI Taxonomy" id="2838623"/>
    <lineage>
        <taxon>Bacteria</taxon>
        <taxon>Bacillati</taxon>
        <taxon>Bacillota</taxon>
        <taxon>Clostridia</taxon>
        <taxon>Eubacteriales</taxon>
        <taxon>Intestinimonas</taxon>
    </lineage>
</organism>
<evidence type="ECO:0000259" key="2">
    <source>
        <dbReference type="PROSITE" id="PS50056"/>
    </source>
</evidence>
<dbReference type="InterPro" id="IPR000387">
    <property type="entry name" value="Tyr_Pase_dom"/>
</dbReference>
<dbReference type="Gene3D" id="3.90.190.10">
    <property type="entry name" value="Protein tyrosine phosphatase superfamily"/>
    <property type="match status" value="1"/>
</dbReference>
<dbReference type="Proteomes" id="UP000823882">
    <property type="component" value="Unassembled WGS sequence"/>
</dbReference>
<reference evidence="3" key="1">
    <citation type="journal article" date="2021" name="PeerJ">
        <title>Extensive microbial diversity within the chicken gut microbiome revealed by metagenomics and culture.</title>
        <authorList>
            <person name="Gilroy R."/>
            <person name="Ravi A."/>
            <person name="Getino M."/>
            <person name="Pursley I."/>
            <person name="Horton D.L."/>
            <person name="Alikhan N.F."/>
            <person name="Baker D."/>
            <person name="Gharbi K."/>
            <person name="Hall N."/>
            <person name="Watson M."/>
            <person name="Adriaenssens E.M."/>
            <person name="Foster-Nyarko E."/>
            <person name="Jarju S."/>
            <person name="Secka A."/>
            <person name="Antonio M."/>
            <person name="Oren A."/>
            <person name="Chaudhuri R.R."/>
            <person name="La Ragione R."/>
            <person name="Hildebrand F."/>
            <person name="Pallen M.J."/>
        </authorList>
    </citation>
    <scope>NUCLEOTIDE SEQUENCE</scope>
    <source>
        <strain evidence="3">CHK186-1790</strain>
    </source>
</reference>
<dbReference type="PROSITE" id="PS00383">
    <property type="entry name" value="TYR_PHOSPHATASE_1"/>
    <property type="match status" value="1"/>
</dbReference>
<dbReference type="AlphaFoldDB" id="A0A9D2NZE4"/>
<reference evidence="3" key="2">
    <citation type="submission" date="2021-04" db="EMBL/GenBank/DDBJ databases">
        <authorList>
            <person name="Gilroy R."/>
        </authorList>
    </citation>
    <scope>NUCLEOTIDE SEQUENCE</scope>
    <source>
        <strain evidence="3">CHK186-1790</strain>
    </source>
</reference>
<protein>
    <submittedName>
        <fullName evidence="3">Tyrosine-protein phosphatase</fullName>
    </submittedName>
</protein>
<dbReference type="Pfam" id="PF13350">
    <property type="entry name" value="Y_phosphatase3"/>
    <property type="match status" value="1"/>
</dbReference>
<gene>
    <name evidence="3" type="ORF">H9701_02485</name>
</gene>
<proteinExistence type="inferred from homology"/>
<comment type="similarity">
    <text evidence="1">Belongs to the protein-tyrosine phosphatase family.</text>
</comment>
<name>A0A9D2NZE4_9FIRM</name>
<evidence type="ECO:0000256" key="1">
    <source>
        <dbReference type="ARBA" id="ARBA00009580"/>
    </source>
</evidence>
<comment type="caution">
    <text evidence="3">The sequence shown here is derived from an EMBL/GenBank/DDBJ whole genome shotgun (WGS) entry which is preliminary data.</text>
</comment>